<evidence type="ECO:0000313" key="1">
    <source>
        <dbReference type="EMBL" id="SHF40843.1"/>
    </source>
</evidence>
<dbReference type="AlphaFoldDB" id="A0A1M5BE52"/>
<reference evidence="1 2" key="1">
    <citation type="submission" date="2016-11" db="EMBL/GenBank/DDBJ databases">
        <authorList>
            <person name="Jaros S."/>
            <person name="Januszkiewicz K."/>
            <person name="Wedrychowicz H."/>
        </authorList>
    </citation>
    <scope>NUCLEOTIDE SEQUENCE [LARGE SCALE GENOMIC DNA]</scope>
    <source>
        <strain evidence="1 2">DSM 44666</strain>
    </source>
</reference>
<evidence type="ECO:0000313" key="2">
    <source>
        <dbReference type="Proteomes" id="UP000184476"/>
    </source>
</evidence>
<dbReference type="EMBL" id="FQVL01000022">
    <property type="protein sequence ID" value="SHF40843.1"/>
    <property type="molecule type" value="Genomic_DNA"/>
</dbReference>
<organism evidence="1 2">
    <name type="scientific">Seinonella peptonophila</name>
    <dbReference type="NCBI Taxonomy" id="112248"/>
    <lineage>
        <taxon>Bacteria</taxon>
        <taxon>Bacillati</taxon>
        <taxon>Bacillota</taxon>
        <taxon>Bacilli</taxon>
        <taxon>Bacillales</taxon>
        <taxon>Thermoactinomycetaceae</taxon>
        <taxon>Seinonella</taxon>
    </lineage>
</organism>
<dbReference type="Proteomes" id="UP000184476">
    <property type="component" value="Unassembled WGS sequence"/>
</dbReference>
<name>A0A1M5BE52_9BACL</name>
<dbReference type="RefSeq" id="WP_073158471.1">
    <property type="nucleotide sequence ID" value="NZ_FQVL01000022.1"/>
</dbReference>
<keyword evidence="2" id="KW-1185">Reference proteome</keyword>
<dbReference type="OrthoDB" id="2525137at2"/>
<protein>
    <submittedName>
        <fullName evidence="1">Uncharacterized protein</fullName>
    </submittedName>
</protein>
<sequence>MSKIIEKNKLSAIKIKIVRQLFQLLEENQYNQPVTNSQLQQHLTEVNQLLLKQYLSDLHKGNVLERGKKAGEYWLGEQIRNLDLSAIGLTNEDIAKALIKQQEGKMRYQGKLRLSPERLKIVQTVITLLEEHQYRQPVTKIELKNVLSAVNDNTLKDYLYELEKAKILTSGNIGEYWLGSRIVDVNFPTATGLSDEGIVKAFKKQQLGQTQQHQRLRLTPVQLKIMQTIIGLLEGREYHQPVTRIEIKNVLSDVKSSTFRNNLLSLIRNDILIEENTGEYWLGTQIEKVNFPAAMKLTANKISDILSLQHTGRQSYQQTNIPEPQPDPSLETNADRVEIMNEKAQEQWMKRDLPAFCQQLIELNRYLDQLIQDGSTPTSDLEKTLAVIPEFAQLEIDKPTNGLLFTSLLRLQCISPLQSLPQGVKPCKQMFTALYQPLYLSAQEMTDSFHSVEQMGYTIPPVMRIHYPIVERISQGFSLLEAKQTEENPYSKYEIMHLTEAAVSLNQHLDRLWKHDQRVKSPQSNLLQPFLNFLSRQMNLQGHHPASKQPIKISHKSSSASQRQTLYHTGMGTQIRMKIFAQQGLQLPESLITKWYQPQLIKQPRRKKPQLNKAGLMDIQYKLMPNYTFRQIDPILVGYQEVQRASIDILDAPTTEREMDK</sequence>
<accession>A0A1M5BE52</accession>
<gene>
    <name evidence="1" type="ORF">SAMN05444392_1224</name>
</gene>
<proteinExistence type="predicted"/>